<protein>
    <submittedName>
        <fullName evidence="1">Uncharacterized protein</fullName>
    </submittedName>
</protein>
<sequence length="64" mass="6439">MDMVTVFHSHALSAPLGPDAAASGRAHESVLARTGRIAALTVRGAAIFAVTGLKVAILGKDGVD</sequence>
<dbReference type="Proteomes" id="UP001500466">
    <property type="component" value="Unassembled WGS sequence"/>
</dbReference>
<organism evidence="1 2">
    <name type="scientific">Yinghuangia aomiensis</name>
    <dbReference type="NCBI Taxonomy" id="676205"/>
    <lineage>
        <taxon>Bacteria</taxon>
        <taxon>Bacillati</taxon>
        <taxon>Actinomycetota</taxon>
        <taxon>Actinomycetes</taxon>
        <taxon>Kitasatosporales</taxon>
        <taxon>Streptomycetaceae</taxon>
        <taxon>Yinghuangia</taxon>
    </lineage>
</organism>
<dbReference type="EMBL" id="BAABHS010000014">
    <property type="protein sequence ID" value="GAA4971455.1"/>
    <property type="molecule type" value="Genomic_DNA"/>
</dbReference>
<accession>A0ABP9HI35</accession>
<name>A0ABP9HI35_9ACTN</name>
<evidence type="ECO:0000313" key="1">
    <source>
        <dbReference type="EMBL" id="GAA4971455.1"/>
    </source>
</evidence>
<comment type="caution">
    <text evidence="1">The sequence shown here is derived from an EMBL/GenBank/DDBJ whole genome shotgun (WGS) entry which is preliminary data.</text>
</comment>
<reference evidence="2" key="1">
    <citation type="journal article" date="2019" name="Int. J. Syst. Evol. Microbiol.">
        <title>The Global Catalogue of Microorganisms (GCM) 10K type strain sequencing project: providing services to taxonomists for standard genome sequencing and annotation.</title>
        <authorList>
            <consortium name="The Broad Institute Genomics Platform"/>
            <consortium name="The Broad Institute Genome Sequencing Center for Infectious Disease"/>
            <person name="Wu L."/>
            <person name="Ma J."/>
        </authorList>
    </citation>
    <scope>NUCLEOTIDE SEQUENCE [LARGE SCALE GENOMIC DNA]</scope>
    <source>
        <strain evidence="2">JCM 17986</strain>
    </source>
</reference>
<evidence type="ECO:0000313" key="2">
    <source>
        <dbReference type="Proteomes" id="UP001500466"/>
    </source>
</evidence>
<proteinExistence type="predicted"/>
<gene>
    <name evidence="1" type="ORF">GCM10023205_41620</name>
</gene>
<keyword evidence="2" id="KW-1185">Reference proteome</keyword>